<dbReference type="GO" id="GO:0005524">
    <property type="term" value="F:ATP binding"/>
    <property type="evidence" value="ECO:0007669"/>
    <property type="project" value="UniProtKB-KW"/>
</dbReference>
<feature type="domain" description="GS catalytic" evidence="7">
    <location>
        <begin position="124"/>
        <end position="536"/>
    </location>
</feature>
<dbReference type="EMBL" id="QKWK01000018">
    <property type="protein sequence ID" value="TXT03859.1"/>
    <property type="molecule type" value="Genomic_DNA"/>
</dbReference>
<proteinExistence type="inferred from homology"/>
<keyword evidence="3" id="KW-0547">Nucleotide-binding</keyword>
<gene>
    <name evidence="8" type="ORF">VHUM_04282</name>
</gene>
<dbReference type="Proteomes" id="UP000473826">
    <property type="component" value="Unassembled WGS sequence"/>
</dbReference>
<evidence type="ECO:0000259" key="7">
    <source>
        <dbReference type="PROSITE" id="PS51987"/>
    </source>
</evidence>
<dbReference type="SMART" id="SM01230">
    <property type="entry name" value="Gln-synt_C"/>
    <property type="match status" value="1"/>
</dbReference>
<dbReference type="OrthoDB" id="77835at2759"/>
<accession>A0A7D8YW34</accession>
<dbReference type="PROSITE" id="PS51987">
    <property type="entry name" value="GS_CATALYTIC"/>
    <property type="match status" value="1"/>
</dbReference>
<dbReference type="Pfam" id="PF00120">
    <property type="entry name" value="Gln-synt_C"/>
    <property type="match status" value="1"/>
</dbReference>
<evidence type="ECO:0000313" key="8">
    <source>
        <dbReference type="EMBL" id="TXT03859.1"/>
    </source>
</evidence>
<dbReference type="InterPro" id="IPR008146">
    <property type="entry name" value="Gln_synth_cat_dom"/>
</dbReference>
<dbReference type="InterPro" id="IPR014746">
    <property type="entry name" value="Gln_synth/guanido_kin_cat_dom"/>
</dbReference>
<evidence type="ECO:0000256" key="1">
    <source>
        <dbReference type="ARBA" id="ARBA00009897"/>
    </source>
</evidence>
<dbReference type="FunFam" id="3.10.20.70:FF:000013">
    <property type="entry name" value="Glutamine synthetase bacteria"/>
    <property type="match status" value="1"/>
</dbReference>
<dbReference type="PANTHER" id="PTHR43785">
    <property type="entry name" value="GAMMA-GLUTAMYLPUTRESCINE SYNTHETASE"/>
    <property type="match status" value="1"/>
</dbReference>
<comment type="caution">
    <text evidence="8">The sequence shown here is derived from an EMBL/GenBank/DDBJ whole genome shotgun (WGS) entry which is preliminary data.</text>
</comment>
<keyword evidence="2" id="KW-0436">Ligase</keyword>
<dbReference type="GO" id="GO:0004356">
    <property type="term" value="F:glutamine synthetase activity"/>
    <property type="evidence" value="ECO:0007669"/>
    <property type="project" value="InterPro"/>
</dbReference>
<evidence type="ECO:0000256" key="3">
    <source>
        <dbReference type="ARBA" id="ARBA00022741"/>
    </source>
</evidence>
<evidence type="ECO:0000256" key="5">
    <source>
        <dbReference type="PROSITE-ProRule" id="PRU01331"/>
    </source>
</evidence>
<sequence length="536" mass="58685">MPPSATSDAPKTLAELTTLLKDDRMVKVAGVDVDGILRGKVMSKAKFLSSIEAFGFCGVVYGWDMHDLTYSRELLVSNRGNGYRDILARVDLATYRRLPWENNIPFFLVSFTTPETGLPLEVDPRSLLETVLQKASDKGWVGMAGAEFEYFQFAETPQSAQAKGFINLTALTPGAHGYSLLRTTMNKDYFYDLYNVGTDFGIEIEGHHTETGPGVFETALAYTDAMRMADNALLFKLVAKSVGYKYKIIPSFMAKPYSDESGCSGHIHVSLRDKNKRNIFAVTDEEAKSGGRKNAPFDDLKYLSQEAEWFLAGLLEGLPDVIPMFCPNINSYKRLLGGEQYWAPDTASYGYDSRAASIRIISAPGVSGPATRFEVRIPGADMNTHFALAAIYGLGLRGIENKTKLPYGPIGSPGVTRETLVKLPTSLDAATAAFVRKGSIAREVLGDFFVDHYAGTREHELDLHRKAVTNWECECARGVPLLTGLSGTLPRACVGRETRVYSLCRVVSRCIHCAMQGGVSAVISHYLAGTSCDGDC</sequence>
<evidence type="ECO:0000256" key="6">
    <source>
        <dbReference type="RuleBase" id="RU000384"/>
    </source>
</evidence>
<reference evidence="8 9" key="1">
    <citation type="journal article" date="2019" name="PLoS Genet.">
        <title>Convergent evolution of linked mating-type loci in basidiomycete fungi.</title>
        <authorList>
            <person name="Sun S."/>
            <person name="Coelho M.A."/>
            <person name="Heitman J."/>
            <person name="Nowrousian M."/>
        </authorList>
    </citation>
    <scope>NUCLEOTIDE SEQUENCE [LARGE SCALE GENOMIC DNA]</scope>
    <source>
        <strain evidence="8 9">CBS 4282</strain>
    </source>
</reference>
<keyword evidence="4" id="KW-0067">ATP-binding</keyword>
<dbReference type="AlphaFoldDB" id="A0A7D8YW34"/>
<protein>
    <recommendedName>
        <fullName evidence="7">GS catalytic domain-containing protein</fullName>
    </recommendedName>
</protein>
<dbReference type="FunFam" id="3.30.590.10:FF:000005">
    <property type="entry name" value="Probable glutamine synthetase"/>
    <property type="match status" value="1"/>
</dbReference>
<dbReference type="SUPFAM" id="SSF55931">
    <property type="entry name" value="Glutamine synthetase/guanido kinase"/>
    <property type="match status" value="1"/>
</dbReference>
<dbReference type="GO" id="GO:0006576">
    <property type="term" value="P:biogenic amine metabolic process"/>
    <property type="evidence" value="ECO:0007669"/>
    <property type="project" value="UniProtKB-ARBA"/>
</dbReference>
<keyword evidence="9" id="KW-1185">Reference proteome</keyword>
<evidence type="ECO:0000256" key="2">
    <source>
        <dbReference type="ARBA" id="ARBA00022598"/>
    </source>
</evidence>
<evidence type="ECO:0000313" key="9">
    <source>
        <dbReference type="Proteomes" id="UP000473826"/>
    </source>
</evidence>
<comment type="similarity">
    <text evidence="1 5 6">Belongs to the glutamine synthetase family.</text>
</comment>
<name>A0A7D8YW34_VANHU</name>
<dbReference type="PANTHER" id="PTHR43785:SF12">
    <property type="entry name" value="TYPE-1 GLUTAMINE SYNTHETASE 2"/>
    <property type="match status" value="1"/>
</dbReference>
<organism evidence="8 9">
    <name type="scientific">Vanrija humicola</name>
    <name type="common">Yeast</name>
    <name type="synonym">Cryptococcus humicola</name>
    <dbReference type="NCBI Taxonomy" id="5417"/>
    <lineage>
        <taxon>Eukaryota</taxon>
        <taxon>Fungi</taxon>
        <taxon>Dikarya</taxon>
        <taxon>Basidiomycota</taxon>
        <taxon>Agaricomycotina</taxon>
        <taxon>Tremellomycetes</taxon>
        <taxon>Trichosporonales</taxon>
        <taxon>Trichosporonaceae</taxon>
        <taxon>Vanrija</taxon>
    </lineage>
</organism>
<dbReference type="Gene3D" id="3.30.590.10">
    <property type="entry name" value="Glutamine synthetase/guanido kinase, catalytic domain"/>
    <property type="match status" value="1"/>
</dbReference>
<evidence type="ECO:0000256" key="4">
    <source>
        <dbReference type="ARBA" id="ARBA00022840"/>
    </source>
</evidence>